<dbReference type="AlphaFoldDB" id="A0A4P6JQ40"/>
<protein>
    <submittedName>
        <fullName evidence="1">Uncharacterized protein</fullName>
    </submittedName>
</protein>
<accession>A0A4P6JQ40</accession>
<name>A0A4P6JQ40_KTERU</name>
<organism evidence="1 2">
    <name type="scientific">Ktedonosporobacter rubrisoli</name>
    <dbReference type="NCBI Taxonomy" id="2509675"/>
    <lineage>
        <taxon>Bacteria</taxon>
        <taxon>Bacillati</taxon>
        <taxon>Chloroflexota</taxon>
        <taxon>Ktedonobacteria</taxon>
        <taxon>Ktedonobacterales</taxon>
        <taxon>Ktedonosporobacteraceae</taxon>
        <taxon>Ktedonosporobacter</taxon>
    </lineage>
</organism>
<keyword evidence="2" id="KW-1185">Reference proteome</keyword>
<dbReference type="KEGG" id="kbs:EPA93_14945"/>
<evidence type="ECO:0000313" key="1">
    <source>
        <dbReference type="EMBL" id="QBD77222.1"/>
    </source>
</evidence>
<dbReference type="Proteomes" id="UP000290365">
    <property type="component" value="Chromosome"/>
</dbReference>
<proteinExistence type="predicted"/>
<evidence type="ECO:0000313" key="2">
    <source>
        <dbReference type="Proteomes" id="UP000290365"/>
    </source>
</evidence>
<reference evidence="1 2" key="1">
    <citation type="submission" date="2019-01" db="EMBL/GenBank/DDBJ databases">
        <title>Ktedonosporobacter rubrisoli SCAWS-G2.</title>
        <authorList>
            <person name="Huang Y."/>
            <person name="Yan B."/>
        </authorList>
    </citation>
    <scope>NUCLEOTIDE SEQUENCE [LARGE SCALE GENOMIC DNA]</scope>
    <source>
        <strain evidence="1 2">SCAWS-G2</strain>
    </source>
</reference>
<dbReference type="EMBL" id="CP035758">
    <property type="protein sequence ID" value="QBD77222.1"/>
    <property type="molecule type" value="Genomic_DNA"/>
</dbReference>
<dbReference type="OrthoDB" id="4828421at2"/>
<dbReference type="RefSeq" id="WP_129888285.1">
    <property type="nucleotide sequence ID" value="NZ_CP035758.1"/>
</dbReference>
<sequence>MYYLIRIKGHLDTAWQSQFADLSIHSEETGATLLSGNVPDQPALYGLLSKLSQLGVTLLSLQIEEPRKPEKGP</sequence>
<gene>
    <name evidence="1" type="ORF">EPA93_14945</name>
</gene>